<dbReference type="AlphaFoldDB" id="U2HSC4"/>
<name>U2HSC4_9SPHI</name>
<gene>
    <name evidence="2" type="ORF">M472_05325</name>
</gene>
<evidence type="ECO:0000256" key="1">
    <source>
        <dbReference type="SAM" id="Phobius"/>
    </source>
</evidence>
<reference evidence="2 3" key="1">
    <citation type="journal article" date="2013" name="Genome Announc.">
        <title>The Draft Genome Sequence of Sphingomonas paucimobilis Strain HER1398 (Proteobacteria), Host to the Giant PAU Phage, Indicates That It Is a Member of the Genus Sphingobacterium (Bacteroidetes).</title>
        <authorList>
            <person name="White R.A.III."/>
            <person name="Suttle C.A."/>
        </authorList>
    </citation>
    <scope>NUCLEOTIDE SEQUENCE [LARGE SCALE GENOMIC DNA]</scope>
    <source>
        <strain evidence="2 3">HER1398</strain>
    </source>
</reference>
<proteinExistence type="predicted"/>
<evidence type="ECO:0000313" key="3">
    <source>
        <dbReference type="Proteomes" id="UP000016584"/>
    </source>
</evidence>
<dbReference type="PATRIC" id="fig|1346330.5.peg.3525"/>
<keyword evidence="1" id="KW-0812">Transmembrane</keyword>
<dbReference type="Proteomes" id="UP000016584">
    <property type="component" value="Unassembled WGS sequence"/>
</dbReference>
<feature type="transmembrane region" description="Helical" evidence="1">
    <location>
        <begin position="68"/>
        <end position="93"/>
    </location>
</feature>
<sequence>MLAAYLINVSVKLFVPWERTASPIFMGMYVGTVALMMLYVCMINGAYNAIVSGKVTSDVESDIKLLANYLLFAVTPPVLVHRVLLQVLVMVATEGKVGMRDIFSDTTYWKQDFPFLLLPLVLTALFFYYWPQYRIYKETMPDIVPKQDEGVVSWWRAYRQPNMLLKQLRKQLNPTVSLEGGMIRLYDIVFILYENKNYFAILTNGEKCLLPRFEPKMLNKWLLGGWFVKTSRNVRINMLYVQYPIDKSEWLRLDEKVYAILFGEQGKYSTKLCASGGRYSSQVKAFLTNIPTLKEEGWGLRNVKVSCTD</sequence>
<feature type="transmembrane region" description="Helical" evidence="1">
    <location>
        <begin position="24"/>
        <end position="47"/>
    </location>
</feature>
<keyword evidence="1" id="KW-1133">Transmembrane helix</keyword>
<organism evidence="2 3">
    <name type="scientific">Sphingobacterium paucimobilis HER1398</name>
    <dbReference type="NCBI Taxonomy" id="1346330"/>
    <lineage>
        <taxon>Bacteria</taxon>
        <taxon>Pseudomonadati</taxon>
        <taxon>Bacteroidota</taxon>
        <taxon>Sphingobacteriia</taxon>
        <taxon>Sphingobacteriales</taxon>
        <taxon>Sphingobacteriaceae</taxon>
        <taxon>Sphingobacterium</taxon>
    </lineage>
</organism>
<comment type="caution">
    <text evidence="2">The sequence shown here is derived from an EMBL/GenBank/DDBJ whole genome shotgun (WGS) entry which is preliminary data.</text>
</comment>
<dbReference type="EMBL" id="ATDL01000018">
    <property type="protein sequence ID" value="ERJ58180.1"/>
    <property type="molecule type" value="Genomic_DNA"/>
</dbReference>
<evidence type="ECO:0000313" key="2">
    <source>
        <dbReference type="EMBL" id="ERJ58180.1"/>
    </source>
</evidence>
<accession>U2HSC4</accession>
<keyword evidence="3" id="KW-1185">Reference proteome</keyword>
<feature type="transmembrane region" description="Helical" evidence="1">
    <location>
        <begin position="113"/>
        <end position="130"/>
    </location>
</feature>
<protein>
    <submittedName>
        <fullName evidence="2">Uncharacterized protein</fullName>
    </submittedName>
</protein>
<keyword evidence="1" id="KW-0472">Membrane</keyword>